<evidence type="ECO:0000313" key="4">
    <source>
        <dbReference type="EMBL" id="BBB90526.1"/>
    </source>
</evidence>
<dbReference type="Pfam" id="PF00724">
    <property type="entry name" value="Oxidored_FMN"/>
    <property type="match status" value="2"/>
</dbReference>
<evidence type="ECO:0000259" key="3">
    <source>
        <dbReference type="Pfam" id="PF00724"/>
    </source>
</evidence>
<feature type="domain" description="NADH:flavin oxidoreductase/NADH oxidase N-terminal" evidence="3">
    <location>
        <begin position="16"/>
        <end position="113"/>
    </location>
</feature>
<sequence length="341" mass="37775">MKTLFDETTINNINNINNMKLQNRIIRSATWEGMADSAGRLTNRLIKVYETLANGGVGLIITGGTYFTKDSTTLPGMAGIYEDSLLQDYEKFTDMVHSSGCPIILQLAYAGKNGDMWLPSSPSHNDIKSIVKAFGEGAARAKLSGFDGVQIHAAHGYFLSQFLSRQNNTRQDEYGGIIENRARILLEIYDEIRNRTGSNFSIFIKINGTDAFDETEGVNACSYACRQLAARGIDAIEISGGADEIKKSLDNPHKESIFRDYAARIAEEVRVPVILVGHNRTPSVMEKILNTSAIEYFALSRPLLREPNLVNDWKNNRNKKAECISCNACFKPDGNICVFGP</sequence>
<dbReference type="PANTHER" id="PTHR43656:SF2">
    <property type="entry name" value="BINDING OXIDOREDUCTASE, PUTATIVE (AFU_ORTHOLOGUE AFUA_2G08260)-RELATED"/>
    <property type="match status" value="1"/>
</dbReference>
<accession>A0A348AHH8</accession>
<evidence type="ECO:0000256" key="2">
    <source>
        <dbReference type="ARBA" id="ARBA00023002"/>
    </source>
</evidence>
<dbReference type="AlphaFoldDB" id="A0A348AHH8"/>
<dbReference type="EC" id="1.-.-.-" evidence="4"/>
<dbReference type="OrthoDB" id="9772736at2"/>
<dbReference type="KEGG" id="mana:MAMMFC1_01177"/>
<dbReference type="SUPFAM" id="SSF51395">
    <property type="entry name" value="FMN-linked oxidoreductases"/>
    <property type="match status" value="1"/>
</dbReference>
<keyword evidence="2 4" id="KW-0560">Oxidoreductase</keyword>
<evidence type="ECO:0000313" key="5">
    <source>
        <dbReference type="Proteomes" id="UP000276437"/>
    </source>
</evidence>
<dbReference type="EMBL" id="AP018449">
    <property type="protein sequence ID" value="BBB90526.1"/>
    <property type="molecule type" value="Genomic_DNA"/>
</dbReference>
<keyword evidence="1" id="KW-0285">Flavoprotein</keyword>
<dbReference type="InterPro" id="IPR051799">
    <property type="entry name" value="NADH_flavin_oxidoreductase"/>
</dbReference>
<dbReference type="GO" id="GO:0016491">
    <property type="term" value="F:oxidoreductase activity"/>
    <property type="evidence" value="ECO:0007669"/>
    <property type="project" value="UniProtKB-KW"/>
</dbReference>
<dbReference type="PANTHER" id="PTHR43656">
    <property type="entry name" value="BINDING OXIDOREDUCTASE, PUTATIVE (AFU_ORTHOLOGUE AFUA_2G08260)-RELATED"/>
    <property type="match status" value="1"/>
</dbReference>
<protein>
    <submittedName>
        <fullName evidence="4">NADH oxidase</fullName>
        <ecNumber evidence="4">1.-.-.-</ecNumber>
    </submittedName>
</protein>
<dbReference type="RefSeq" id="WP_126307289.1">
    <property type="nucleotide sequence ID" value="NZ_AP018449.1"/>
</dbReference>
<dbReference type="Proteomes" id="UP000276437">
    <property type="component" value="Chromosome"/>
</dbReference>
<gene>
    <name evidence="4" type="ORF">MAMMFC1_01177</name>
</gene>
<dbReference type="Gene3D" id="3.20.20.70">
    <property type="entry name" value="Aldolase class I"/>
    <property type="match status" value="1"/>
</dbReference>
<dbReference type="InterPro" id="IPR001155">
    <property type="entry name" value="OxRdtase_FMN_N"/>
</dbReference>
<reference evidence="4 5" key="1">
    <citation type="journal article" date="2018" name="Int. J. Syst. Evol. Microbiol.">
        <title>Methylomusa anaerophila gen. nov., sp. nov., an anaerobic methanol-utilizing bacterium isolated from a microbial fuel cell.</title>
        <authorList>
            <person name="Amano N."/>
            <person name="Yamamuro A."/>
            <person name="Miyahara M."/>
            <person name="Kouzuma A."/>
            <person name="Abe T."/>
            <person name="Watanabe K."/>
        </authorList>
    </citation>
    <scope>NUCLEOTIDE SEQUENCE [LARGE SCALE GENOMIC DNA]</scope>
    <source>
        <strain evidence="4 5">MMFC1</strain>
    </source>
</reference>
<feature type="domain" description="NADH:flavin oxidoreductase/NADH oxidase N-terminal" evidence="3">
    <location>
        <begin position="123"/>
        <end position="319"/>
    </location>
</feature>
<dbReference type="InterPro" id="IPR013785">
    <property type="entry name" value="Aldolase_TIM"/>
</dbReference>
<organism evidence="4 5">
    <name type="scientific">Methylomusa anaerophila</name>
    <dbReference type="NCBI Taxonomy" id="1930071"/>
    <lineage>
        <taxon>Bacteria</taxon>
        <taxon>Bacillati</taxon>
        <taxon>Bacillota</taxon>
        <taxon>Negativicutes</taxon>
        <taxon>Selenomonadales</taxon>
        <taxon>Sporomusaceae</taxon>
        <taxon>Methylomusa</taxon>
    </lineage>
</organism>
<dbReference type="CDD" id="cd02803">
    <property type="entry name" value="OYE_like_FMN_family"/>
    <property type="match status" value="1"/>
</dbReference>
<proteinExistence type="predicted"/>
<name>A0A348AHH8_9FIRM</name>
<keyword evidence="5" id="KW-1185">Reference proteome</keyword>
<dbReference type="GO" id="GO:0010181">
    <property type="term" value="F:FMN binding"/>
    <property type="evidence" value="ECO:0007669"/>
    <property type="project" value="InterPro"/>
</dbReference>
<evidence type="ECO:0000256" key="1">
    <source>
        <dbReference type="ARBA" id="ARBA00022630"/>
    </source>
</evidence>